<keyword evidence="3 6" id="KW-0812">Transmembrane</keyword>
<feature type="transmembrane region" description="Helical" evidence="6">
    <location>
        <begin position="48"/>
        <end position="67"/>
    </location>
</feature>
<feature type="transmembrane region" description="Helical" evidence="6">
    <location>
        <begin position="138"/>
        <end position="161"/>
    </location>
</feature>
<reference evidence="8" key="1">
    <citation type="submission" date="2023-03" db="EMBL/GenBank/DDBJ databases">
        <authorList>
            <person name="Shen W."/>
            <person name="Cai J."/>
        </authorList>
    </citation>
    <scope>NUCLEOTIDE SEQUENCE</scope>
    <source>
        <strain evidence="8">B646-2</strain>
    </source>
</reference>
<evidence type="ECO:0000256" key="1">
    <source>
        <dbReference type="ARBA" id="ARBA00004651"/>
    </source>
</evidence>
<feature type="transmembrane region" description="Helical" evidence="6">
    <location>
        <begin position="383"/>
        <end position="400"/>
    </location>
</feature>
<keyword evidence="5 6" id="KW-0472">Membrane</keyword>
<dbReference type="InterPro" id="IPR050327">
    <property type="entry name" value="Proton-linked_MCT"/>
</dbReference>
<dbReference type="GO" id="GO:0022857">
    <property type="term" value="F:transmembrane transporter activity"/>
    <property type="evidence" value="ECO:0007669"/>
    <property type="project" value="InterPro"/>
</dbReference>
<dbReference type="PANTHER" id="PTHR11360">
    <property type="entry name" value="MONOCARBOXYLATE TRANSPORTER"/>
    <property type="match status" value="1"/>
</dbReference>
<evidence type="ECO:0000259" key="7">
    <source>
        <dbReference type="PROSITE" id="PS50850"/>
    </source>
</evidence>
<evidence type="ECO:0000313" key="9">
    <source>
        <dbReference type="Proteomes" id="UP001249240"/>
    </source>
</evidence>
<dbReference type="InterPro" id="IPR011701">
    <property type="entry name" value="MFS"/>
</dbReference>
<dbReference type="InterPro" id="IPR036259">
    <property type="entry name" value="MFS_trans_sf"/>
</dbReference>
<proteinExistence type="predicted"/>
<dbReference type="Proteomes" id="UP001249240">
    <property type="component" value="Unassembled WGS sequence"/>
</dbReference>
<dbReference type="SUPFAM" id="SSF103473">
    <property type="entry name" value="MFS general substrate transporter"/>
    <property type="match status" value="1"/>
</dbReference>
<dbReference type="GO" id="GO:0005886">
    <property type="term" value="C:plasma membrane"/>
    <property type="evidence" value="ECO:0007669"/>
    <property type="project" value="UniProtKB-SubCell"/>
</dbReference>
<protein>
    <submittedName>
        <fullName evidence="8">MFS transporter</fullName>
    </submittedName>
</protein>
<dbReference type="Pfam" id="PF07690">
    <property type="entry name" value="MFS_1"/>
    <property type="match status" value="1"/>
</dbReference>
<dbReference type="PANTHER" id="PTHR11360:SF290">
    <property type="entry name" value="MONOCARBOXYLATE MFS PERMEASE"/>
    <property type="match status" value="1"/>
</dbReference>
<feature type="transmembrane region" description="Helical" evidence="6">
    <location>
        <begin position="79"/>
        <end position="97"/>
    </location>
</feature>
<dbReference type="Gene3D" id="1.20.1250.20">
    <property type="entry name" value="MFS general substrate transporter like domains"/>
    <property type="match status" value="1"/>
</dbReference>
<organism evidence="8 9">
    <name type="scientific">Enterococcus raffinosus</name>
    <dbReference type="NCBI Taxonomy" id="71452"/>
    <lineage>
        <taxon>Bacteria</taxon>
        <taxon>Bacillati</taxon>
        <taxon>Bacillota</taxon>
        <taxon>Bacilli</taxon>
        <taxon>Lactobacillales</taxon>
        <taxon>Enterococcaceae</taxon>
        <taxon>Enterococcus</taxon>
    </lineage>
</organism>
<feature type="domain" description="Major facilitator superfamily (MFS) profile" evidence="7">
    <location>
        <begin position="1"/>
        <end position="409"/>
    </location>
</feature>
<keyword evidence="2" id="KW-0813">Transport</keyword>
<feature type="transmembrane region" description="Helical" evidence="6">
    <location>
        <begin position="293"/>
        <end position="309"/>
    </location>
</feature>
<feature type="transmembrane region" description="Helical" evidence="6">
    <location>
        <begin position="351"/>
        <end position="371"/>
    </location>
</feature>
<feature type="transmembrane region" description="Helical" evidence="6">
    <location>
        <begin position="260"/>
        <end position="281"/>
    </location>
</feature>
<name>A0AAW8T0Y6_9ENTE</name>
<feature type="transmembrane region" description="Helical" evidence="6">
    <location>
        <begin position="103"/>
        <end position="126"/>
    </location>
</feature>
<dbReference type="EMBL" id="JARPXM010000026">
    <property type="protein sequence ID" value="MDT2540061.1"/>
    <property type="molecule type" value="Genomic_DNA"/>
</dbReference>
<dbReference type="CDD" id="cd17355">
    <property type="entry name" value="MFS_YcxA_like"/>
    <property type="match status" value="1"/>
</dbReference>
<evidence type="ECO:0000256" key="5">
    <source>
        <dbReference type="ARBA" id="ARBA00023136"/>
    </source>
</evidence>
<dbReference type="AlphaFoldDB" id="A0AAW8T0Y6"/>
<evidence type="ECO:0000256" key="2">
    <source>
        <dbReference type="ARBA" id="ARBA00022448"/>
    </source>
</evidence>
<sequence length="415" mass="45392">MGDKKIFYGWKVVIGCVCITATVVPMVMSLANVYLLSVTEDMGISRSAFTLVNTITQSMGIVFSPFVARKLATGNLKRIQTIALLLFIVAYFSFSFATAVWQLYLLAIVLGVAYTSSTLIPVSMIITNWFEEKRGLAMSIAMAGIGLGGFIFSPVLSYLLANFGWRASYRIIAILLLVITIPVSLFVLKKTPTEMGLQAYGASDKSIQAERAESKETLKINQLIKQPVFLMLVIGIFCNGLLNSGSLGQFPPALEEMHGVVVKSSIISLYSLVGVFGKLILGWIDDRFGTVKSTIFGCSFMTLAFILLLNGHQIVMVYLMAVCFGLGTPIGTVSPPLITARIYGRKHYADVYGLISSISQVGLTFGSLLIANIYDKTGSYQTGWQLLIALTIITMFTWIFSMQIPKRKGNTLEAE</sequence>
<gene>
    <name evidence="8" type="ORF">P7D78_18315</name>
</gene>
<feature type="transmembrane region" description="Helical" evidence="6">
    <location>
        <begin position="315"/>
        <end position="339"/>
    </location>
</feature>
<feature type="transmembrane region" description="Helical" evidence="6">
    <location>
        <begin position="167"/>
        <end position="188"/>
    </location>
</feature>
<keyword evidence="4 6" id="KW-1133">Transmembrane helix</keyword>
<evidence type="ECO:0000256" key="4">
    <source>
        <dbReference type="ARBA" id="ARBA00022989"/>
    </source>
</evidence>
<dbReference type="InterPro" id="IPR020846">
    <property type="entry name" value="MFS_dom"/>
</dbReference>
<evidence type="ECO:0000256" key="6">
    <source>
        <dbReference type="SAM" id="Phobius"/>
    </source>
</evidence>
<feature type="transmembrane region" description="Helical" evidence="6">
    <location>
        <begin position="228"/>
        <end position="248"/>
    </location>
</feature>
<dbReference type="PROSITE" id="PS50850">
    <property type="entry name" value="MFS"/>
    <property type="match status" value="1"/>
</dbReference>
<feature type="transmembrane region" description="Helical" evidence="6">
    <location>
        <begin position="12"/>
        <end position="36"/>
    </location>
</feature>
<accession>A0AAW8T0Y6</accession>
<dbReference type="RefSeq" id="WP_028020647.1">
    <property type="nucleotide sequence ID" value="NZ_BAAAXM010000067.1"/>
</dbReference>
<evidence type="ECO:0000256" key="3">
    <source>
        <dbReference type="ARBA" id="ARBA00022692"/>
    </source>
</evidence>
<comment type="caution">
    <text evidence="8">The sequence shown here is derived from an EMBL/GenBank/DDBJ whole genome shotgun (WGS) entry which is preliminary data.</text>
</comment>
<evidence type="ECO:0000313" key="8">
    <source>
        <dbReference type="EMBL" id="MDT2540061.1"/>
    </source>
</evidence>
<comment type="subcellular location">
    <subcellularLocation>
        <location evidence="1">Cell membrane</location>
        <topology evidence="1">Multi-pass membrane protein</topology>
    </subcellularLocation>
</comment>